<protein>
    <submittedName>
        <fullName evidence="2">GAF domain-containing protein</fullName>
    </submittedName>
</protein>
<feature type="domain" description="GAF" evidence="1">
    <location>
        <begin position="26"/>
        <end position="166"/>
    </location>
</feature>
<evidence type="ECO:0000259" key="1">
    <source>
        <dbReference type="SMART" id="SM00065"/>
    </source>
</evidence>
<dbReference type="PANTHER" id="PTHR43102:SF2">
    <property type="entry name" value="GAF DOMAIN-CONTAINING PROTEIN"/>
    <property type="match status" value="1"/>
</dbReference>
<dbReference type="STRING" id="758825.SAMN02982985_00870"/>
<keyword evidence="3" id="KW-1185">Reference proteome</keyword>
<reference evidence="2 3" key="1">
    <citation type="submission" date="2016-10" db="EMBL/GenBank/DDBJ databases">
        <authorList>
            <person name="de Groot N.N."/>
        </authorList>
    </citation>
    <scope>NUCLEOTIDE SEQUENCE [LARGE SCALE GENOMIC DNA]</scope>
    <source>
        <strain evidence="2 3">ATCC 43154</strain>
    </source>
</reference>
<gene>
    <name evidence="2" type="ORF">SAMN02982985_00870</name>
</gene>
<dbReference type="RefSeq" id="WP_093384102.1">
    <property type="nucleotide sequence ID" value="NZ_FOTW01000005.1"/>
</dbReference>
<evidence type="ECO:0000313" key="2">
    <source>
        <dbReference type="EMBL" id="SFL60032.1"/>
    </source>
</evidence>
<proteinExistence type="predicted"/>
<dbReference type="EMBL" id="FOTW01000005">
    <property type="protein sequence ID" value="SFL60032.1"/>
    <property type="molecule type" value="Genomic_DNA"/>
</dbReference>
<dbReference type="PANTHER" id="PTHR43102">
    <property type="entry name" value="SLR1143 PROTEIN"/>
    <property type="match status" value="1"/>
</dbReference>
<accession>A0A1I4J071</accession>
<dbReference type="Proteomes" id="UP000199470">
    <property type="component" value="Unassembled WGS sequence"/>
</dbReference>
<dbReference type="OrthoDB" id="5571399at2"/>
<dbReference type="InterPro" id="IPR029016">
    <property type="entry name" value="GAF-like_dom_sf"/>
</dbReference>
<dbReference type="SUPFAM" id="SSF55781">
    <property type="entry name" value="GAF domain-like"/>
    <property type="match status" value="1"/>
</dbReference>
<name>A0A1I4J071_9BURK</name>
<dbReference type="Gene3D" id="3.30.450.40">
    <property type="match status" value="1"/>
</dbReference>
<dbReference type="SMART" id="SM00065">
    <property type="entry name" value="GAF"/>
    <property type="match status" value="1"/>
</dbReference>
<evidence type="ECO:0000313" key="3">
    <source>
        <dbReference type="Proteomes" id="UP000199470"/>
    </source>
</evidence>
<organism evidence="2 3">
    <name type="scientific">Rugamonas rubra</name>
    <dbReference type="NCBI Taxonomy" id="758825"/>
    <lineage>
        <taxon>Bacteria</taxon>
        <taxon>Pseudomonadati</taxon>
        <taxon>Pseudomonadota</taxon>
        <taxon>Betaproteobacteria</taxon>
        <taxon>Burkholderiales</taxon>
        <taxon>Oxalobacteraceae</taxon>
        <taxon>Telluria group</taxon>
        <taxon>Rugamonas</taxon>
    </lineage>
</organism>
<sequence length="167" mass="17922">MLAAPIPANDAERLAALHRLLILDTPPQQRFDKVVQFAAAEFDMPIATISLVDQNRQWFMARVGMPVCETARDISFCGHAIAGSDVLLIPDALADARFADNPLVGGPPHVRFYAGAPLTLPCGNTVGTLCVMDSQPRQFGAIDLAILRSLRDLLVQELGRPAGAGHV</sequence>
<dbReference type="InterPro" id="IPR003018">
    <property type="entry name" value="GAF"/>
</dbReference>
<dbReference type="AlphaFoldDB" id="A0A1I4J071"/>
<dbReference type="Pfam" id="PF01590">
    <property type="entry name" value="GAF"/>
    <property type="match status" value="1"/>
</dbReference>